<name>A0ABQ1JCE9_9FLAO</name>
<protein>
    <submittedName>
        <fullName evidence="1">Uncharacterized protein</fullName>
    </submittedName>
</protein>
<sequence length="153" mass="18246">MASGFWYLEDGRGFCRRWSWMNYMLKLINDEIKLLDGAEDFYNYLIKLVMTDEDEYNGFGGFFREGIEGSIMFVFDLREFTPENRAYFWKATQMALAKLIKNDSEKEEIIFLIKILLKMHKAIKRRENPELLNHLIITQPYSGERKGPGWESY</sequence>
<keyword evidence="2" id="KW-1185">Reference proteome</keyword>
<gene>
    <name evidence="1" type="ORF">GCM10007424_01630</name>
</gene>
<dbReference type="EMBL" id="BMJE01000001">
    <property type="protein sequence ID" value="GGB65377.1"/>
    <property type="molecule type" value="Genomic_DNA"/>
</dbReference>
<comment type="caution">
    <text evidence="1">The sequence shown here is derived from an EMBL/GenBank/DDBJ whole genome shotgun (WGS) entry which is preliminary data.</text>
</comment>
<evidence type="ECO:0000313" key="1">
    <source>
        <dbReference type="EMBL" id="GGB65377.1"/>
    </source>
</evidence>
<organism evidence="1 2">
    <name type="scientific">Flavobacterium suaedae</name>
    <dbReference type="NCBI Taxonomy" id="1767027"/>
    <lineage>
        <taxon>Bacteria</taxon>
        <taxon>Pseudomonadati</taxon>
        <taxon>Bacteroidota</taxon>
        <taxon>Flavobacteriia</taxon>
        <taxon>Flavobacteriales</taxon>
        <taxon>Flavobacteriaceae</taxon>
        <taxon>Flavobacterium</taxon>
    </lineage>
</organism>
<evidence type="ECO:0000313" key="2">
    <source>
        <dbReference type="Proteomes" id="UP000615760"/>
    </source>
</evidence>
<accession>A0ABQ1JCE9</accession>
<dbReference type="Proteomes" id="UP000615760">
    <property type="component" value="Unassembled WGS sequence"/>
</dbReference>
<proteinExistence type="predicted"/>
<reference evidence="2" key="1">
    <citation type="journal article" date="2019" name="Int. J. Syst. Evol. Microbiol.">
        <title>The Global Catalogue of Microorganisms (GCM) 10K type strain sequencing project: providing services to taxonomists for standard genome sequencing and annotation.</title>
        <authorList>
            <consortium name="The Broad Institute Genomics Platform"/>
            <consortium name="The Broad Institute Genome Sequencing Center for Infectious Disease"/>
            <person name="Wu L."/>
            <person name="Ma J."/>
        </authorList>
    </citation>
    <scope>NUCLEOTIDE SEQUENCE [LARGE SCALE GENOMIC DNA]</scope>
    <source>
        <strain evidence="2">CGMCC 1.15461</strain>
    </source>
</reference>
<dbReference type="RefSeq" id="WP_188619328.1">
    <property type="nucleotide sequence ID" value="NZ_BMJE01000001.1"/>
</dbReference>